<sequence>MIVNMALKRIADFHGHLCPDLVLGGKLCEYIQQRLPPTEPANGITAIIAENSTSALDAIQIMLGTTLGNQRLKIMDIGKHNYTIIPKSVATSFRMRLTVQDYENEETYQRLSGKMLANTIVMDEVVNLQILLDERVKYLLRQPPESLFRIESIEKEPQIPEVPSIYLTCCRCNEQVLGSHAVNYQDKIYCISCLQQMNAGCLRDHLH</sequence>
<evidence type="ECO:0000259" key="1">
    <source>
        <dbReference type="Pfam" id="PF02663"/>
    </source>
</evidence>
<dbReference type="PANTHER" id="PTHR39418">
    <property type="entry name" value="DEHYDROGENASE-RELATED"/>
    <property type="match status" value="1"/>
</dbReference>
<accession>A0A5K7ZJ95</accession>
<proteinExistence type="predicted"/>
<evidence type="ECO:0000313" key="3">
    <source>
        <dbReference type="Proteomes" id="UP000425960"/>
    </source>
</evidence>
<dbReference type="Gene3D" id="3.30.1330.130">
    <property type="match status" value="1"/>
</dbReference>
<dbReference type="Proteomes" id="UP000425960">
    <property type="component" value="Chromosome"/>
</dbReference>
<dbReference type="InterPro" id="IPR053194">
    <property type="entry name" value="tRNA_methyltr_O"/>
</dbReference>
<dbReference type="PANTHER" id="PTHR39418:SF1">
    <property type="entry name" value="DEHYDROGENASE"/>
    <property type="match status" value="1"/>
</dbReference>
<dbReference type="Pfam" id="PF02663">
    <property type="entry name" value="FmdE"/>
    <property type="match status" value="1"/>
</dbReference>
<dbReference type="SUPFAM" id="SSF143555">
    <property type="entry name" value="FwdE-like"/>
    <property type="match status" value="1"/>
</dbReference>
<reference evidence="2 3" key="1">
    <citation type="submission" date="2019-11" db="EMBL/GenBank/DDBJ databases">
        <title>Comparative genomics of hydrocarbon-degrading Desulfosarcina strains.</title>
        <authorList>
            <person name="Watanabe M."/>
            <person name="Kojima H."/>
            <person name="Fukui M."/>
        </authorList>
    </citation>
    <scope>NUCLEOTIDE SEQUENCE [LARGE SCALE GENOMIC DNA]</scope>
    <source>
        <strain evidence="2 3">28bB2T</strain>
    </source>
</reference>
<name>A0A5K7ZJ95_9BACT</name>
<protein>
    <submittedName>
        <fullName evidence="2">Formylmethanofuran dehydrogenase subunit E</fullName>
    </submittedName>
</protein>
<organism evidence="2 3">
    <name type="scientific">Desulfosarcina ovata subsp. sediminis</name>
    <dbReference type="NCBI Taxonomy" id="885957"/>
    <lineage>
        <taxon>Bacteria</taxon>
        <taxon>Pseudomonadati</taxon>
        <taxon>Thermodesulfobacteriota</taxon>
        <taxon>Desulfobacteria</taxon>
        <taxon>Desulfobacterales</taxon>
        <taxon>Desulfosarcinaceae</taxon>
        <taxon>Desulfosarcina</taxon>
    </lineage>
</organism>
<feature type="domain" description="Formylmethanofuran dehydrogenase subunit E" evidence="1">
    <location>
        <begin position="13"/>
        <end position="148"/>
    </location>
</feature>
<dbReference type="EMBL" id="AP021876">
    <property type="protein sequence ID" value="BBO82308.1"/>
    <property type="molecule type" value="Genomic_DNA"/>
</dbReference>
<evidence type="ECO:0000313" key="2">
    <source>
        <dbReference type="EMBL" id="BBO82308.1"/>
    </source>
</evidence>
<dbReference type="InterPro" id="IPR003814">
    <property type="entry name" value="FmdEsu_dom"/>
</dbReference>
<dbReference type="KEGG" id="dov:DSCO28_28740"/>
<gene>
    <name evidence="2" type="ORF">DSCO28_28740</name>
</gene>
<dbReference type="AlphaFoldDB" id="A0A5K7ZJ95"/>
<dbReference type="RefSeq" id="WP_155310706.1">
    <property type="nucleotide sequence ID" value="NZ_AP021876.1"/>
</dbReference>